<evidence type="ECO:0000313" key="4">
    <source>
        <dbReference type="Proteomes" id="UP001144612"/>
    </source>
</evidence>
<dbReference type="InterPro" id="IPR036890">
    <property type="entry name" value="HATPase_C_sf"/>
</dbReference>
<dbReference type="SUPFAM" id="SSF55874">
    <property type="entry name" value="ATPase domain of HSP90 chaperone/DNA topoisomerase II/histidine kinase"/>
    <property type="match status" value="1"/>
</dbReference>
<dbReference type="InterPro" id="IPR050267">
    <property type="entry name" value="Anti-sigma-factor_SerPK"/>
</dbReference>
<keyword evidence="3" id="KW-0547">Nucleotide-binding</keyword>
<feature type="domain" description="Histidine kinase/HSP90-like ATPase" evidence="2">
    <location>
        <begin position="29"/>
        <end position="114"/>
    </location>
</feature>
<evidence type="ECO:0000313" key="3">
    <source>
        <dbReference type="EMBL" id="MCY6959353.1"/>
    </source>
</evidence>
<keyword evidence="4" id="KW-1185">Reference proteome</keyword>
<dbReference type="CDD" id="cd16936">
    <property type="entry name" value="HATPase_RsbW-like"/>
    <property type="match status" value="1"/>
</dbReference>
<evidence type="ECO:0000259" key="2">
    <source>
        <dbReference type="Pfam" id="PF13581"/>
    </source>
</evidence>
<dbReference type="PANTHER" id="PTHR35526">
    <property type="entry name" value="ANTI-SIGMA-F FACTOR RSBW-RELATED"/>
    <property type="match status" value="1"/>
</dbReference>
<dbReference type="PANTHER" id="PTHR35526:SF3">
    <property type="entry name" value="ANTI-SIGMA-F FACTOR RSBW"/>
    <property type="match status" value="1"/>
</dbReference>
<accession>A0ABT4DAK9</accession>
<name>A0ABT4DAK9_9CLOT</name>
<keyword evidence="1" id="KW-0418">Kinase</keyword>
<proteinExistence type="predicted"/>
<dbReference type="Pfam" id="PF13581">
    <property type="entry name" value="HATPase_c_2"/>
    <property type="match status" value="1"/>
</dbReference>
<dbReference type="RefSeq" id="WP_268061782.1">
    <property type="nucleotide sequence ID" value="NZ_JAPQFJ010000012.1"/>
</dbReference>
<keyword evidence="1" id="KW-0808">Transferase</keyword>
<sequence>MREVVLYGLKEYTEAITSLIEELDLWKEEFDIKLILTEALTNAFKHGNGGDSSKPICLKYIYLDKCLKIQVEDSGQNQDFIEIPDTISEESILEATGRGLFIINSLADKVEFENSTLTIWKKIQND</sequence>
<dbReference type="GO" id="GO:0005524">
    <property type="term" value="F:ATP binding"/>
    <property type="evidence" value="ECO:0007669"/>
    <property type="project" value="UniProtKB-KW"/>
</dbReference>
<dbReference type="Gene3D" id="3.30.565.10">
    <property type="entry name" value="Histidine kinase-like ATPase, C-terminal domain"/>
    <property type="match status" value="1"/>
</dbReference>
<gene>
    <name evidence="3" type="ORF">OW729_12115</name>
</gene>
<dbReference type="InterPro" id="IPR003594">
    <property type="entry name" value="HATPase_dom"/>
</dbReference>
<dbReference type="EMBL" id="JAPQFJ010000012">
    <property type="protein sequence ID" value="MCY6959353.1"/>
    <property type="molecule type" value="Genomic_DNA"/>
</dbReference>
<protein>
    <submittedName>
        <fullName evidence="3">ATP-binding protein</fullName>
    </submittedName>
</protein>
<comment type="caution">
    <text evidence="3">The sequence shown here is derived from an EMBL/GenBank/DDBJ whole genome shotgun (WGS) entry which is preliminary data.</text>
</comment>
<organism evidence="3 4">
    <name type="scientific">Clostridium brassicae</name>
    <dbReference type="NCBI Taxonomy" id="2999072"/>
    <lineage>
        <taxon>Bacteria</taxon>
        <taxon>Bacillati</taxon>
        <taxon>Bacillota</taxon>
        <taxon>Clostridia</taxon>
        <taxon>Eubacteriales</taxon>
        <taxon>Clostridiaceae</taxon>
        <taxon>Clostridium</taxon>
    </lineage>
</organism>
<keyword evidence="3" id="KW-0067">ATP-binding</keyword>
<dbReference type="Proteomes" id="UP001144612">
    <property type="component" value="Unassembled WGS sequence"/>
</dbReference>
<reference evidence="3" key="1">
    <citation type="submission" date="2022-12" db="EMBL/GenBank/DDBJ databases">
        <title>Clostridium sp. nov., isolated from industrial wastewater.</title>
        <authorList>
            <person name="Jiayan W."/>
        </authorList>
    </citation>
    <scope>NUCLEOTIDE SEQUENCE</scope>
    <source>
        <strain evidence="3">ZC22-4</strain>
    </source>
</reference>
<keyword evidence="1" id="KW-0723">Serine/threonine-protein kinase</keyword>
<evidence type="ECO:0000256" key="1">
    <source>
        <dbReference type="ARBA" id="ARBA00022527"/>
    </source>
</evidence>